<dbReference type="InterPro" id="IPR023353">
    <property type="entry name" value="LemA-like_dom_sf"/>
</dbReference>
<evidence type="ECO:0000313" key="8">
    <source>
        <dbReference type="Proteomes" id="UP000001551"/>
    </source>
</evidence>
<evidence type="ECO:0000256" key="2">
    <source>
        <dbReference type="ARBA" id="ARBA00008854"/>
    </source>
</evidence>
<dbReference type="SUPFAM" id="SSF140478">
    <property type="entry name" value="LemA-like"/>
    <property type="match status" value="1"/>
</dbReference>
<dbReference type="GO" id="GO:0016020">
    <property type="term" value="C:membrane"/>
    <property type="evidence" value="ECO:0007669"/>
    <property type="project" value="UniProtKB-SubCell"/>
</dbReference>
<evidence type="ECO:0000313" key="7">
    <source>
        <dbReference type="EMBL" id="ADU26904.1"/>
    </source>
</evidence>
<comment type="subcellular location">
    <subcellularLocation>
        <location evidence="1">Membrane</location>
        <topology evidence="1">Single-pass membrane protein</topology>
    </subcellularLocation>
</comment>
<keyword evidence="4 6" id="KW-1133">Transmembrane helix</keyword>
<reference evidence="7 8" key="1">
    <citation type="submission" date="2010-12" db="EMBL/GenBank/DDBJ databases">
        <title>Complete sequence of Ethanoligenens harbinense YUAN-3.</title>
        <authorList>
            <person name="Lucas S."/>
            <person name="Copeland A."/>
            <person name="Lapidus A."/>
            <person name="Cheng J.-F."/>
            <person name="Bruce D."/>
            <person name="Goodwin L."/>
            <person name="Pitluck S."/>
            <person name="Chertkov O."/>
            <person name="Misra M."/>
            <person name="Detter J.C."/>
            <person name="Han C."/>
            <person name="Tapia R."/>
            <person name="Land M."/>
            <person name="Hauser L."/>
            <person name="Jeffries C."/>
            <person name="Kyrpides N."/>
            <person name="Ivanova N."/>
            <person name="Mikhailova N."/>
            <person name="Wang A."/>
            <person name="Mouttaki H."/>
            <person name="He Z."/>
            <person name="Zhou J."/>
            <person name="Hemme C.L."/>
            <person name="Woyke T."/>
        </authorList>
    </citation>
    <scope>NUCLEOTIDE SEQUENCE [LARGE SCALE GENOMIC DNA]</scope>
    <source>
        <strain evidence="8">DSM 18485 / JCM 12961 / CGMCC 1.5033 / YUAN-3</strain>
    </source>
</reference>
<evidence type="ECO:0000256" key="1">
    <source>
        <dbReference type="ARBA" id="ARBA00004167"/>
    </source>
</evidence>
<sequence length="211" mass="22830">MQRPATPGPGMLYERKQRVIMRKKRTGIIVICIVALVVVIGFASSIGIYNGLVSAQENVHTAYSGIQTDLQRRSDLVPNLVATVQGYAKHEETVYADIANARAALVSAGNAQQAATANDQLSSALSRLLVIAEAYPDLKANQNFIDLQTQLEGTENRIAVARTKYNDAVQSYNQSIRSFPGSIIAGMYGFKAEPYFQAGSEAQQAPTVSFS</sequence>
<evidence type="ECO:0000256" key="6">
    <source>
        <dbReference type="SAM" id="Phobius"/>
    </source>
</evidence>
<comment type="similarity">
    <text evidence="2">Belongs to the LemA family.</text>
</comment>
<dbReference type="AlphaFoldDB" id="E6U6T7"/>
<dbReference type="EMBL" id="CP002400">
    <property type="protein sequence ID" value="ADU26904.1"/>
    <property type="molecule type" value="Genomic_DNA"/>
</dbReference>
<keyword evidence="8" id="KW-1185">Reference proteome</keyword>
<keyword evidence="5 6" id="KW-0472">Membrane</keyword>
<name>E6U6T7_ETHHY</name>
<protein>
    <submittedName>
        <fullName evidence="7">LemA family protein</fullName>
    </submittedName>
</protein>
<proteinExistence type="inferred from homology"/>
<gene>
    <name evidence="7" type="ordered locus">Ethha_1366</name>
</gene>
<dbReference type="Proteomes" id="UP000001551">
    <property type="component" value="Chromosome"/>
</dbReference>
<evidence type="ECO:0000256" key="3">
    <source>
        <dbReference type="ARBA" id="ARBA00022692"/>
    </source>
</evidence>
<keyword evidence="3 6" id="KW-0812">Transmembrane</keyword>
<dbReference type="HOGENOM" id="CLU_056714_0_1_9"/>
<evidence type="ECO:0000256" key="5">
    <source>
        <dbReference type="ARBA" id="ARBA00023136"/>
    </source>
</evidence>
<organism evidence="7 8">
    <name type="scientific">Ethanoligenens harbinense (strain DSM 18485 / JCM 12961 / CGMCC 1.5033 / YUAN-3)</name>
    <dbReference type="NCBI Taxonomy" id="663278"/>
    <lineage>
        <taxon>Bacteria</taxon>
        <taxon>Bacillati</taxon>
        <taxon>Bacillota</taxon>
        <taxon>Clostridia</taxon>
        <taxon>Eubacteriales</taxon>
        <taxon>Oscillospiraceae</taxon>
        <taxon>Ethanoligenens</taxon>
    </lineage>
</organism>
<dbReference type="PANTHER" id="PTHR34478">
    <property type="entry name" value="PROTEIN LEMA"/>
    <property type="match status" value="1"/>
</dbReference>
<feature type="transmembrane region" description="Helical" evidence="6">
    <location>
        <begin position="26"/>
        <end position="49"/>
    </location>
</feature>
<dbReference type="eggNOG" id="COG1704">
    <property type="taxonomic scope" value="Bacteria"/>
</dbReference>
<accession>E6U6T7</accession>
<dbReference type="STRING" id="663278.Ethha_1366"/>
<dbReference type="Pfam" id="PF04011">
    <property type="entry name" value="LemA"/>
    <property type="match status" value="1"/>
</dbReference>
<evidence type="ECO:0000256" key="4">
    <source>
        <dbReference type="ARBA" id="ARBA00022989"/>
    </source>
</evidence>
<dbReference type="PANTHER" id="PTHR34478:SF2">
    <property type="entry name" value="MEMBRANE PROTEIN"/>
    <property type="match status" value="1"/>
</dbReference>
<dbReference type="InterPro" id="IPR007156">
    <property type="entry name" value="MamQ_LemA"/>
</dbReference>
<dbReference type="Gene3D" id="1.20.1440.20">
    <property type="entry name" value="LemA-like domain"/>
    <property type="match status" value="1"/>
</dbReference>
<dbReference type="KEGG" id="eha:Ethha_1366"/>